<evidence type="ECO:0000256" key="1">
    <source>
        <dbReference type="ARBA" id="ARBA00001932"/>
    </source>
</evidence>
<dbReference type="Pfam" id="PF03441">
    <property type="entry name" value="FAD_binding_7"/>
    <property type="match status" value="1"/>
</dbReference>
<dbReference type="InterPro" id="IPR036155">
    <property type="entry name" value="Crypto/Photolyase_N_sf"/>
</dbReference>
<feature type="binding site" evidence="4">
    <location>
        <position position="269"/>
    </location>
    <ligand>
        <name>FAD</name>
        <dbReference type="ChEBI" id="CHEBI:57692"/>
    </ligand>
</feature>
<dbReference type="PROSITE" id="PS51645">
    <property type="entry name" value="PHR_CRY_ALPHA_BETA"/>
    <property type="match status" value="1"/>
</dbReference>
<evidence type="ECO:0000256" key="4">
    <source>
        <dbReference type="PIRSR" id="PIRSR602081-1"/>
    </source>
</evidence>
<dbReference type="PANTHER" id="PTHR11455:SF9">
    <property type="entry name" value="CRYPTOCHROME CIRCADIAN CLOCK 5 ISOFORM X1"/>
    <property type="match status" value="1"/>
</dbReference>
<keyword evidence="6" id="KW-0157">Chromophore</keyword>
<dbReference type="Pfam" id="PF00875">
    <property type="entry name" value="DNA_photolyase"/>
    <property type="match status" value="1"/>
</dbReference>
<proteinExistence type="inferred from homology"/>
<accession>A0A2V4N057</accession>
<evidence type="ECO:0000259" key="7">
    <source>
        <dbReference type="PROSITE" id="PS51645"/>
    </source>
</evidence>
<dbReference type="SUPFAM" id="SSF52425">
    <property type="entry name" value="Cryptochrome/photolyase, N-terminal domain"/>
    <property type="match status" value="1"/>
</dbReference>
<keyword evidence="9" id="KW-1185">Reference proteome</keyword>
<dbReference type="RefSeq" id="WP_110794959.1">
    <property type="nucleotide sequence ID" value="NZ_KZ826482.1"/>
</dbReference>
<dbReference type="InterPro" id="IPR005101">
    <property type="entry name" value="Cryptochr/Photolyase_FAD-bd"/>
</dbReference>
<keyword evidence="2 4" id="KW-0285">Flavoprotein</keyword>
<evidence type="ECO:0000313" key="8">
    <source>
        <dbReference type="EMBL" id="PYC48224.1"/>
    </source>
</evidence>
<comment type="similarity">
    <text evidence="6">Belongs to the DNA photolyase family.</text>
</comment>
<feature type="site" description="Electron transfer via tryptophanyl radical" evidence="5">
    <location>
        <position position="359"/>
    </location>
</feature>
<dbReference type="AlphaFoldDB" id="A0A2V4N057"/>
<keyword evidence="8" id="KW-0456">Lyase</keyword>
<dbReference type="InterPro" id="IPR006050">
    <property type="entry name" value="DNA_photolyase_N"/>
</dbReference>
<gene>
    <name evidence="8" type="ORF">DI396_04265</name>
</gene>
<reference evidence="8 9" key="1">
    <citation type="submission" date="2018-05" db="EMBL/GenBank/DDBJ databases">
        <title>Oceanovita maritima gen. nov., sp. nov., a marine bacterium in the family Rhodobacteraceae isolated from surface seawater of Lundu port Xiamen, China.</title>
        <authorList>
            <person name="Hetharua B.H."/>
            <person name="Min D."/>
            <person name="Liao H."/>
            <person name="Tian Y."/>
        </authorList>
    </citation>
    <scope>NUCLEOTIDE SEQUENCE [LARGE SCALE GENOMIC DNA]</scope>
    <source>
        <strain evidence="8 9">FSX-11</strain>
    </source>
</reference>
<dbReference type="Gene3D" id="1.10.579.10">
    <property type="entry name" value="DNA Cyclobutane Dipyrimidine Photolyase, subunit A, domain 3"/>
    <property type="match status" value="1"/>
</dbReference>
<protein>
    <submittedName>
        <fullName evidence="8">Deoxyribodipyrimidine photolyase</fullName>
    </submittedName>
</protein>
<dbReference type="GO" id="GO:0009416">
    <property type="term" value="P:response to light stimulus"/>
    <property type="evidence" value="ECO:0007669"/>
    <property type="project" value="TreeGrafter"/>
</dbReference>
<name>A0A2V4N057_9RHOB</name>
<feature type="domain" description="Photolyase/cryptochrome alpha/beta" evidence="7">
    <location>
        <begin position="4"/>
        <end position="129"/>
    </location>
</feature>
<feature type="site" description="Electron transfer via tryptophanyl radical" evidence="5">
    <location>
        <position position="382"/>
    </location>
</feature>
<dbReference type="InterPro" id="IPR036134">
    <property type="entry name" value="Crypto/Photolyase_FAD-like_sf"/>
</dbReference>
<dbReference type="Proteomes" id="UP000248012">
    <property type="component" value="Unassembled WGS sequence"/>
</dbReference>
<dbReference type="InterPro" id="IPR002081">
    <property type="entry name" value="Cryptochrome/DNA_photolyase_1"/>
</dbReference>
<comment type="cofactor">
    <cofactor evidence="1">
        <name>(6R)-5,10-methylene-5,6,7,8-tetrahydrofolate</name>
        <dbReference type="ChEBI" id="CHEBI:15636"/>
    </cofactor>
</comment>
<evidence type="ECO:0000313" key="9">
    <source>
        <dbReference type="Proteomes" id="UP000248012"/>
    </source>
</evidence>
<organism evidence="8 9">
    <name type="scientific">Litorivita pollutaquae</name>
    <dbReference type="NCBI Taxonomy" id="2200892"/>
    <lineage>
        <taxon>Bacteria</taxon>
        <taxon>Pseudomonadati</taxon>
        <taxon>Pseudomonadota</taxon>
        <taxon>Alphaproteobacteria</taxon>
        <taxon>Rhodobacterales</taxon>
        <taxon>Paracoccaceae</taxon>
        <taxon>Litorivita</taxon>
    </lineage>
</organism>
<dbReference type="PRINTS" id="PR00147">
    <property type="entry name" value="DNAPHOTLYASE"/>
</dbReference>
<evidence type="ECO:0000256" key="5">
    <source>
        <dbReference type="PIRSR" id="PIRSR602081-2"/>
    </source>
</evidence>
<feature type="binding site" evidence="4">
    <location>
        <begin position="234"/>
        <end position="238"/>
    </location>
    <ligand>
        <name>FAD</name>
        <dbReference type="ChEBI" id="CHEBI:57692"/>
    </ligand>
</feature>
<feature type="binding site" evidence="4">
    <location>
        <position position="222"/>
    </location>
    <ligand>
        <name>FAD</name>
        <dbReference type="ChEBI" id="CHEBI:57692"/>
    </ligand>
</feature>
<sequence length="472" mass="52917">MANPVTLLWLRRDLRLCDHPALCAAVARGAVVPVYIYDAQVDGLGAASKWRLGRGIECHAHALEAAGSRLILRRGPAALVLQELAAEVGATAVYWSRAYDPASQSRDSHVKSDLRNAGIAAKSFGGHLLFEPWTINTQQGGYYKVYSPFWRAVKDLPVETPLDKPDHIHAPSSWPQSDALGDWDMGASMQRGAAVMAQHARIGEAAAQARLHTFIAQKVSAYKERRDFAADDATSMLSEPLTYGEISPHQCWHAARQAAQSGAAGAEHFLKELVWREFAYHLMHHTPHILEKNWRAGWERFGWRSAEEAPEEVQRWTQGRTGVEFVDAAMRQMYVTGKMHNRARMIAASYLTKHLLVDWRVGQAWFEDCLSDWDIASNAMGWQWVAGSGPDAAPYFRVFNPDTQAAKFDRDGRYRDTWIAEGRAQALKTALSYFDAVPKSWGLSPDDRYPDPLLSLAEGRARALEIYENRDF</sequence>
<comment type="cofactor">
    <cofactor evidence="4">
        <name>FAD</name>
        <dbReference type="ChEBI" id="CHEBI:57692"/>
    </cofactor>
    <text evidence="4">Binds 1 FAD per subunit.</text>
</comment>
<dbReference type="OrthoDB" id="9772484at2"/>
<dbReference type="SUPFAM" id="SSF48173">
    <property type="entry name" value="Cryptochrome/photolyase FAD-binding domain"/>
    <property type="match status" value="1"/>
</dbReference>
<feature type="site" description="Electron transfer via tryptophanyl radical" evidence="5">
    <location>
        <position position="303"/>
    </location>
</feature>
<dbReference type="GO" id="GO:0071949">
    <property type="term" value="F:FAD binding"/>
    <property type="evidence" value="ECO:0007669"/>
    <property type="project" value="TreeGrafter"/>
</dbReference>
<keyword evidence="3 4" id="KW-0274">FAD</keyword>
<feature type="binding site" evidence="4">
    <location>
        <begin position="372"/>
        <end position="374"/>
    </location>
    <ligand>
        <name>FAD</name>
        <dbReference type="ChEBI" id="CHEBI:57692"/>
    </ligand>
</feature>
<comment type="caution">
    <text evidence="8">The sequence shown here is derived from an EMBL/GenBank/DDBJ whole genome shotgun (WGS) entry which is preliminary data.</text>
</comment>
<evidence type="ECO:0000256" key="2">
    <source>
        <dbReference type="ARBA" id="ARBA00022630"/>
    </source>
</evidence>
<dbReference type="Gene3D" id="1.25.40.80">
    <property type="match status" value="1"/>
</dbReference>
<dbReference type="PANTHER" id="PTHR11455">
    <property type="entry name" value="CRYPTOCHROME"/>
    <property type="match status" value="1"/>
</dbReference>
<dbReference type="EMBL" id="QFVT01000003">
    <property type="protein sequence ID" value="PYC48224.1"/>
    <property type="molecule type" value="Genomic_DNA"/>
</dbReference>
<evidence type="ECO:0000256" key="6">
    <source>
        <dbReference type="RuleBase" id="RU004182"/>
    </source>
</evidence>
<evidence type="ECO:0000256" key="3">
    <source>
        <dbReference type="ARBA" id="ARBA00022827"/>
    </source>
</evidence>
<dbReference type="InterPro" id="IPR014729">
    <property type="entry name" value="Rossmann-like_a/b/a_fold"/>
</dbReference>
<dbReference type="Gene3D" id="3.40.50.620">
    <property type="entry name" value="HUPs"/>
    <property type="match status" value="1"/>
</dbReference>
<dbReference type="GO" id="GO:0003677">
    <property type="term" value="F:DNA binding"/>
    <property type="evidence" value="ECO:0007669"/>
    <property type="project" value="TreeGrafter"/>
</dbReference>
<dbReference type="GO" id="GO:0003904">
    <property type="term" value="F:deoxyribodipyrimidine photo-lyase activity"/>
    <property type="evidence" value="ECO:0007669"/>
    <property type="project" value="TreeGrafter"/>
</dbReference>